<evidence type="ECO:0000313" key="2">
    <source>
        <dbReference type="EMBL" id="CAG7838292.1"/>
    </source>
</evidence>
<dbReference type="PROSITE" id="PS50191">
    <property type="entry name" value="CRAL_TRIO"/>
    <property type="match status" value="1"/>
</dbReference>
<proteinExistence type="predicted"/>
<dbReference type="PANTHER" id="PTHR23324">
    <property type="entry name" value="SEC14 RELATED PROTEIN"/>
    <property type="match status" value="1"/>
</dbReference>
<dbReference type="InterPro" id="IPR051064">
    <property type="entry name" value="SEC14/CRAL-TRIO_domain"/>
</dbReference>
<dbReference type="CDD" id="cd00170">
    <property type="entry name" value="SEC14"/>
    <property type="match status" value="1"/>
</dbReference>
<dbReference type="Proteomes" id="UP000708208">
    <property type="component" value="Unassembled WGS sequence"/>
</dbReference>
<dbReference type="EMBL" id="CAJVCH010571700">
    <property type="protein sequence ID" value="CAG7838292.1"/>
    <property type="molecule type" value="Genomic_DNA"/>
</dbReference>
<feature type="domain" description="CRAL-TRIO" evidence="1">
    <location>
        <begin position="69"/>
        <end position="252"/>
    </location>
</feature>
<protein>
    <recommendedName>
        <fullName evidence="1">CRAL-TRIO domain-containing protein</fullName>
    </recommendedName>
</protein>
<evidence type="ECO:0000313" key="3">
    <source>
        <dbReference type="Proteomes" id="UP000708208"/>
    </source>
</evidence>
<dbReference type="GO" id="GO:0005737">
    <property type="term" value="C:cytoplasm"/>
    <property type="evidence" value="ECO:0007669"/>
    <property type="project" value="TreeGrafter"/>
</dbReference>
<accession>A0A8J2LK12</accession>
<dbReference type="OrthoDB" id="8292922at2759"/>
<dbReference type="AlphaFoldDB" id="A0A8J2LK12"/>
<gene>
    <name evidence="2" type="ORF">AFUS01_LOCUS47278</name>
</gene>
<reference evidence="2" key="1">
    <citation type="submission" date="2021-06" db="EMBL/GenBank/DDBJ databases">
        <authorList>
            <person name="Hodson N. C."/>
            <person name="Mongue J. A."/>
            <person name="Jaron S. K."/>
        </authorList>
    </citation>
    <scope>NUCLEOTIDE SEQUENCE</scope>
</reference>
<dbReference type="Pfam" id="PF00650">
    <property type="entry name" value="CRAL_TRIO"/>
    <property type="match status" value="1"/>
</dbReference>
<evidence type="ECO:0000259" key="1">
    <source>
        <dbReference type="PROSITE" id="PS50191"/>
    </source>
</evidence>
<keyword evidence="3" id="KW-1185">Reference proteome</keyword>
<dbReference type="InterPro" id="IPR001251">
    <property type="entry name" value="CRAL-TRIO_dom"/>
</dbReference>
<organism evidence="2 3">
    <name type="scientific">Allacma fusca</name>
    <dbReference type="NCBI Taxonomy" id="39272"/>
    <lineage>
        <taxon>Eukaryota</taxon>
        <taxon>Metazoa</taxon>
        <taxon>Ecdysozoa</taxon>
        <taxon>Arthropoda</taxon>
        <taxon>Hexapoda</taxon>
        <taxon>Collembola</taxon>
        <taxon>Symphypleona</taxon>
        <taxon>Sminthuridae</taxon>
        <taxon>Allacma</taxon>
    </lineage>
</organism>
<dbReference type="PANTHER" id="PTHR23324:SF83">
    <property type="entry name" value="SEC14-LIKE PROTEIN 2"/>
    <property type="match status" value="1"/>
</dbReference>
<comment type="caution">
    <text evidence="2">The sequence shown here is derived from an EMBL/GenBank/DDBJ whole genome shotgun (WGS) entry which is preliminary data.</text>
</comment>
<feature type="non-terminal residue" evidence="2">
    <location>
        <position position="1"/>
    </location>
</feature>
<name>A0A8J2LK12_9HEXA</name>
<sequence>MEKENVLIKELRKRISDVIPKNPQFDEEFYLYFWLKVGKFDLDKTEGLIRETVNWRKVNDAKKATESDYHPGVSKSFHITFDGITKSGFSVWTAAAGRFRFSETIAKYGKEAVVYYWLQLACKAEKQLIERNREARKKHGDSVGTWELRQKSWLILDMSHMQLSDLLNREVISVMLALVKMCVTHFPSLEGNLMFINSGKIMEILFKFIRPVLSGPQIALVIYGSNRDKWRPVILEYIDQDQIEPLYGGSLE</sequence>